<evidence type="ECO:0000256" key="1">
    <source>
        <dbReference type="SAM" id="Phobius"/>
    </source>
</evidence>
<keyword evidence="1" id="KW-1133">Transmembrane helix</keyword>
<organism evidence="2">
    <name type="scientific">Acetithermum autotrophicum</name>
    <dbReference type="NCBI Taxonomy" id="1446466"/>
    <lineage>
        <taxon>Bacteria</taxon>
        <taxon>Candidatus Bipolaricaulota</taxon>
        <taxon>Candidatus Acetithermum</taxon>
    </lineage>
</organism>
<protein>
    <submittedName>
        <fullName evidence="2">Uncharacterized protein</fullName>
    </submittedName>
</protein>
<reference evidence="2" key="1">
    <citation type="journal article" date="2005" name="Environ. Microbiol.">
        <title>Genetic and functional properties of uncultivated thermophilic crenarchaeotes from a subsurface gold mine as revealed by analysis of genome fragments.</title>
        <authorList>
            <person name="Nunoura T."/>
            <person name="Hirayama H."/>
            <person name="Takami H."/>
            <person name="Oida H."/>
            <person name="Nishi S."/>
            <person name="Shimamura S."/>
            <person name="Suzuki Y."/>
            <person name="Inagaki F."/>
            <person name="Takai K."/>
            <person name="Nealson K.H."/>
            <person name="Horikoshi K."/>
        </authorList>
    </citation>
    <scope>NUCLEOTIDE SEQUENCE</scope>
</reference>
<accession>H5SRG7</accession>
<sequence>MQTRVLLVGIGALVIVGIVIGWTIYEASADPLRGIETVAIEPIENVPDFVQEGVLGQLTVKFGDRGIRIDAANPDAVIHIDVSKLELNESGFYLVASLEIKKKTGERRKMVFTLSIDKNGINAELKRA</sequence>
<keyword evidence="1" id="KW-0812">Transmembrane</keyword>
<proteinExistence type="predicted"/>
<reference evidence="2" key="2">
    <citation type="journal article" date="2012" name="PLoS ONE">
        <title>A Deeply Branching Thermophilic Bacterium with an Ancient Acetyl-CoA Pathway Dominates a Subsurface Ecosystem.</title>
        <authorList>
            <person name="Takami H."/>
            <person name="Noguchi H."/>
            <person name="Takaki Y."/>
            <person name="Uchiyama I."/>
            <person name="Toyoda A."/>
            <person name="Nishi S."/>
            <person name="Chee G.-J."/>
            <person name="Arai W."/>
            <person name="Nunoura T."/>
            <person name="Itoh T."/>
            <person name="Hattori M."/>
            <person name="Takai K."/>
        </authorList>
    </citation>
    <scope>NUCLEOTIDE SEQUENCE</scope>
</reference>
<evidence type="ECO:0000313" key="2">
    <source>
        <dbReference type="EMBL" id="BAL58684.1"/>
    </source>
</evidence>
<name>H5SRG7_ACEAU</name>
<dbReference type="AlphaFoldDB" id="H5SRG7"/>
<keyword evidence="1" id="KW-0472">Membrane</keyword>
<feature type="transmembrane region" description="Helical" evidence="1">
    <location>
        <begin position="6"/>
        <end position="25"/>
    </location>
</feature>
<dbReference type="EMBL" id="AP011801">
    <property type="protein sequence ID" value="BAL58684.1"/>
    <property type="molecule type" value="Genomic_DNA"/>
</dbReference>
<gene>
    <name evidence="2" type="ORF">HGMM_OP2C232</name>
</gene>